<dbReference type="Gene3D" id="3.30.60.20">
    <property type="match status" value="1"/>
</dbReference>
<sequence length="1500" mass="166849">MDFEFTTPYNPTSTSSKTNGDASSSGTSRRQTAAAGSGKESKDAKEPAPAMPSASSSTVTGKKRKNVASQMIIPMTKDASLSNMLSFENPFLQDGKLVADDGTTLAVHDAIYLICEPPGEPYYLGRIMDFIHANNDPARPIDMVKINWYYRPKDIQRKVNDTRIVFASMHSDVCPLSSIRGKCCVKHRSEIDNIDDYRKCRDSFYFERMFDRYIQRYYDVIPTKAVRNVPERIRMGLIATWKYLVVEPQRGKELCSQMKECKRCSGYSASNDSVQCAVCGSTYHMNCVRPPLLKKPSRGFAWACGPCNRAQERKLEARNTPALTNTSADAEEDVCDDEDDDLSPGAGVGTETPSEAMEIKYPDPTPEQLAFAQMWQMRYLGLHCNVEDALDYDDRIYPRAASRLGSRHQATVLPWPGRPVEYIKPPEKKKTKGGSKSKQQQEAEATAREKRPKWVMEEPPGYIERGGDDGTTSTLLFKIPVEGHDEQAEQKREEYTKTLDSYMVATRKTAEKIGMAPYATNFVDKAAEILYANNFNEKKSLEQLSKVQAVRDLKEPRLKPDEVKRFEEGITKYGSELHVVTKHVKTRKEAEIVRYYYQWKKTARGKEIWGNYDNRKTRKEAKQKDKDASTKLVDDVADDSDDSAFDVEKASDKKRGFACKFCGTRHSRQWRRAPGVAPGTLISAEKGSGSKRKNADEKWLVSALCRRCAELWRRYAIKWEDPDEVQKKMGQGGGRAWKRRIDEELLKELNAAQEDAHAEAQAHAASAAASAGSAGSATPQPYASGTATPDERKEPPRKKLKSETNGTATKKEKGKAKGKEKEKEDGGKDKAVAKEEAKVPEKVKEPPPPPPEPPKPKVAACGVCGDIEEIGKQHAICRDCKMTVHKRCYGVGEMRSANKWVCEMCQNDKNPVVSTYYECVLCPEHEDPDAEPEKNNPYHKSSYKKKAAQDKLNKESPEVDGRKVKDTDKNKPQPREPLKKTQNNNWAHVICAVWTPEIKFSDPRTMKVIEGIGTIPKDRFQNECKVCKVNNGATVECTICRANVHINCAHKSGWRMGFDIQPVKGSRRDTVNIVKLGNETGLMTACLWCPEHEVKSTIHRVNEISEETGLTALELYLQTYKQADLALTSTVRKATNLSINGKTNHVNRRNSLGTDSPTTVFIKSEGVEMIGGLEGLLPDHVGGDGPKCCMHCLVDVSPLWWKAPLPSPTTNGAGSSAAPLTNGHAPKTTTLGLLCSRCHKDKEQPAIPFAASKANGVRTPDPKHTPLPPLHVFLAQQHQHQAMQRQQQIQQQALPPHPPPPPPGLPPRAVPPPQQSGIPPQLPSPQRPPLGSIPHPPIPPHGMVHQMPQPPPVHATPHHVPPPPYQPASAPPLHMSPRPPLSQHNPNLHHNSPPRHIAAPHRQLHMPPQPPHLSPPHIMSQRHPSHTSPPPPPHMMPVHAPPPLALHRQNPHPMQPQQVLHAPIPPPPQPVVQQVQQQEEHQRRVMSGASGSPALANLLS</sequence>
<dbReference type="PANTHER" id="PTHR47672">
    <property type="entry name" value="E3 UBIQUITIN-PROTEIN LIGASE SNT2"/>
    <property type="match status" value="1"/>
</dbReference>
<dbReference type="Gene3D" id="3.30.40.10">
    <property type="entry name" value="Zinc/RING finger domain, C3HC4 (zinc finger)"/>
    <property type="match status" value="2"/>
</dbReference>
<dbReference type="InterPro" id="IPR019787">
    <property type="entry name" value="Znf_PHD-finger"/>
</dbReference>
<feature type="region of interest" description="Disordered" evidence="6">
    <location>
        <begin position="1"/>
        <end position="65"/>
    </location>
</feature>
<feature type="compositionally biased region" description="Acidic residues" evidence="6">
    <location>
        <begin position="329"/>
        <end position="342"/>
    </location>
</feature>
<dbReference type="OrthoDB" id="336088at2759"/>
<feature type="region of interest" description="Disordered" evidence="6">
    <location>
        <begin position="927"/>
        <end position="980"/>
    </location>
</feature>
<dbReference type="Pfam" id="PF01426">
    <property type="entry name" value="BAH"/>
    <property type="match status" value="1"/>
</dbReference>
<evidence type="ECO:0000259" key="11">
    <source>
        <dbReference type="PROSITE" id="PS51805"/>
    </source>
</evidence>
<organism evidence="12 13">
    <name type="scientific">Sphaerosporella brunnea</name>
    <dbReference type="NCBI Taxonomy" id="1250544"/>
    <lineage>
        <taxon>Eukaryota</taxon>
        <taxon>Fungi</taxon>
        <taxon>Dikarya</taxon>
        <taxon>Ascomycota</taxon>
        <taxon>Pezizomycotina</taxon>
        <taxon>Pezizomycetes</taxon>
        <taxon>Pezizales</taxon>
        <taxon>Pyronemataceae</taxon>
        <taxon>Sphaerosporella</taxon>
    </lineage>
</organism>
<evidence type="ECO:0000256" key="2">
    <source>
        <dbReference type="ARBA" id="ARBA00022771"/>
    </source>
</evidence>
<feature type="domain" description="SANT" evidence="10">
    <location>
        <begin position="561"/>
        <end position="604"/>
    </location>
</feature>
<dbReference type="PROSITE" id="PS51038">
    <property type="entry name" value="BAH"/>
    <property type="match status" value="1"/>
</dbReference>
<evidence type="ECO:0000259" key="10">
    <source>
        <dbReference type="PROSITE" id="PS51293"/>
    </source>
</evidence>
<dbReference type="InterPro" id="IPR001025">
    <property type="entry name" value="BAH_dom"/>
</dbReference>
<name>A0A5J5EJA6_9PEZI</name>
<evidence type="ECO:0000259" key="7">
    <source>
        <dbReference type="PROSITE" id="PS50016"/>
    </source>
</evidence>
<feature type="domain" description="BAH" evidence="8">
    <location>
        <begin position="103"/>
        <end position="221"/>
    </location>
</feature>
<feature type="domain" description="PHD-type" evidence="7">
    <location>
        <begin position="858"/>
        <end position="908"/>
    </location>
</feature>
<dbReference type="SUPFAM" id="SSF57903">
    <property type="entry name" value="FYVE/PHD zinc finger"/>
    <property type="match status" value="2"/>
</dbReference>
<dbReference type="CDD" id="cd15571">
    <property type="entry name" value="ePHD"/>
    <property type="match status" value="1"/>
</dbReference>
<dbReference type="SMART" id="SM00717">
    <property type="entry name" value="SANT"/>
    <property type="match status" value="1"/>
</dbReference>
<evidence type="ECO:0000259" key="9">
    <source>
        <dbReference type="PROSITE" id="PS51156"/>
    </source>
</evidence>
<dbReference type="Pfam" id="PF13832">
    <property type="entry name" value="zf-HC5HC2H_2"/>
    <property type="match status" value="1"/>
</dbReference>
<feature type="compositionally biased region" description="Polar residues" evidence="6">
    <location>
        <begin position="778"/>
        <end position="787"/>
    </location>
</feature>
<feature type="domain" description="ELM2" evidence="9">
    <location>
        <begin position="400"/>
        <end position="548"/>
    </location>
</feature>
<dbReference type="GO" id="GO:0008270">
    <property type="term" value="F:zinc ion binding"/>
    <property type="evidence" value="ECO:0007669"/>
    <property type="project" value="UniProtKB-KW"/>
</dbReference>
<dbReference type="GO" id="GO:0004842">
    <property type="term" value="F:ubiquitin-protein transferase activity"/>
    <property type="evidence" value="ECO:0007669"/>
    <property type="project" value="TreeGrafter"/>
</dbReference>
<dbReference type="FunCoup" id="A0A5J5EJA6">
    <property type="interactions" value="61"/>
</dbReference>
<dbReference type="InterPro" id="IPR017884">
    <property type="entry name" value="SANT_dom"/>
</dbReference>
<dbReference type="InterPro" id="IPR029617">
    <property type="entry name" value="Snt2"/>
</dbReference>
<dbReference type="GO" id="GO:0048189">
    <property type="term" value="C:Lid2 complex"/>
    <property type="evidence" value="ECO:0007669"/>
    <property type="project" value="TreeGrafter"/>
</dbReference>
<evidence type="ECO:0000256" key="3">
    <source>
        <dbReference type="ARBA" id="ARBA00022833"/>
    </source>
</evidence>
<feature type="compositionally biased region" description="Basic and acidic residues" evidence="6">
    <location>
        <begin position="947"/>
        <end position="979"/>
    </location>
</feature>
<evidence type="ECO:0000259" key="8">
    <source>
        <dbReference type="PROSITE" id="PS51038"/>
    </source>
</evidence>
<keyword evidence="2 5" id="KW-0863">Zinc-finger</keyword>
<feature type="region of interest" description="Disordered" evidence="6">
    <location>
        <begin position="416"/>
        <end position="452"/>
    </location>
</feature>
<feature type="region of interest" description="Disordered" evidence="6">
    <location>
        <begin position="1249"/>
        <end position="1500"/>
    </location>
</feature>
<dbReference type="InterPro" id="IPR009057">
    <property type="entry name" value="Homeodomain-like_sf"/>
</dbReference>
<dbReference type="PROSITE" id="PS50016">
    <property type="entry name" value="ZF_PHD_2"/>
    <property type="match status" value="2"/>
</dbReference>
<dbReference type="EMBL" id="VXIS01000287">
    <property type="protein sequence ID" value="KAA8895119.1"/>
    <property type="molecule type" value="Genomic_DNA"/>
</dbReference>
<dbReference type="SUPFAM" id="SSF46689">
    <property type="entry name" value="Homeodomain-like"/>
    <property type="match status" value="1"/>
</dbReference>
<feature type="region of interest" description="Disordered" evidence="6">
    <location>
        <begin position="318"/>
        <end position="360"/>
    </location>
</feature>
<evidence type="ECO:0000313" key="13">
    <source>
        <dbReference type="Proteomes" id="UP000326924"/>
    </source>
</evidence>
<feature type="compositionally biased region" description="Pro residues" evidence="6">
    <location>
        <begin position="1427"/>
        <end position="1444"/>
    </location>
</feature>
<protein>
    <submittedName>
        <fullName evidence="12">Putative PHD finger and BAH domain protein</fullName>
    </submittedName>
</protein>
<dbReference type="Proteomes" id="UP000326924">
    <property type="component" value="Unassembled WGS sequence"/>
</dbReference>
<dbReference type="InterPro" id="IPR034732">
    <property type="entry name" value="EPHD"/>
</dbReference>
<dbReference type="SMART" id="SM00439">
    <property type="entry name" value="BAH"/>
    <property type="match status" value="1"/>
</dbReference>
<dbReference type="PANTHER" id="PTHR47672:SF1">
    <property type="entry name" value="E3 UBIQUITIN-PROTEIN LIGASE SNT2"/>
    <property type="match status" value="1"/>
</dbReference>
<dbReference type="GO" id="GO:0003682">
    <property type="term" value="F:chromatin binding"/>
    <property type="evidence" value="ECO:0007669"/>
    <property type="project" value="InterPro"/>
</dbReference>
<feature type="compositionally biased region" description="Pro residues" evidence="6">
    <location>
        <begin position="1295"/>
        <end position="1328"/>
    </location>
</feature>
<keyword evidence="3" id="KW-0862">Zinc</keyword>
<feature type="domain" description="PHD-type" evidence="7">
    <location>
        <begin position="258"/>
        <end position="310"/>
    </location>
</feature>
<dbReference type="PROSITE" id="PS51156">
    <property type="entry name" value="ELM2"/>
    <property type="match status" value="1"/>
</dbReference>
<dbReference type="InterPro" id="IPR000949">
    <property type="entry name" value="ELM2_dom"/>
</dbReference>
<evidence type="ECO:0000256" key="6">
    <source>
        <dbReference type="SAM" id="MobiDB-lite"/>
    </source>
</evidence>
<accession>A0A5J5EJA6</accession>
<dbReference type="InterPro" id="IPR011011">
    <property type="entry name" value="Znf_FYVE_PHD"/>
</dbReference>
<gene>
    <name evidence="12" type="ORF">FN846DRAFT_1029790</name>
</gene>
<keyword evidence="1" id="KW-0479">Metal-binding</keyword>
<evidence type="ECO:0000256" key="4">
    <source>
        <dbReference type="ARBA" id="ARBA00023242"/>
    </source>
</evidence>
<keyword evidence="4" id="KW-0539">Nucleus</keyword>
<dbReference type="InterPro" id="IPR001005">
    <property type="entry name" value="SANT/Myb"/>
</dbReference>
<feature type="region of interest" description="Disordered" evidence="6">
    <location>
        <begin position="750"/>
        <end position="858"/>
    </location>
</feature>
<dbReference type="Gene3D" id="1.10.10.60">
    <property type="entry name" value="Homeodomain-like"/>
    <property type="match status" value="1"/>
</dbReference>
<dbReference type="GO" id="GO:0036205">
    <property type="term" value="P:histone catabolic process"/>
    <property type="evidence" value="ECO:0007669"/>
    <property type="project" value="TreeGrafter"/>
</dbReference>
<dbReference type="InterPro" id="IPR043151">
    <property type="entry name" value="BAH_sf"/>
</dbReference>
<feature type="compositionally biased region" description="Low complexity" evidence="6">
    <location>
        <begin position="1274"/>
        <end position="1294"/>
    </location>
</feature>
<dbReference type="Gene3D" id="2.30.30.490">
    <property type="match status" value="1"/>
</dbReference>
<dbReference type="PROSITE" id="PS51805">
    <property type="entry name" value="EPHD"/>
    <property type="match status" value="1"/>
</dbReference>
<keyword evidence="13" id="KW-1185">Reference proteome</keyword>
<feature type="compositionally biased region" description="Basic and acidic residues" evidence="6">
    <location>
        <begin position="809"/>
        <end position="845"/>
    </location>
</feature>
<dbReference type="SMART" id="SM00249">
    <property type="entry name" value="PHD"/>
    <property type="match status" value="3"/>
</dbReference>
<feature type="compositionally biased region" description="Low complexity" evidence="6">
    <location>
        <begin position="47"/>
        <end position="57"/>
    </location>
</feature>
<evidence type="ECO:0000313" key="12">
    <source>
        <dbReference type="EMBL" id="KAA8895119.1"/>
    </source>
</evidence>
<feature type="compositionally biased region" description="Low complexity" evidence="6">
    <location>
        <begin position="761"/>
        <end position="777"/>
    </location>
</feature>
<dbReference type="CDD" id="cd15497">
    <property type="entry name" value="PHD1_Snt2p_like"/>
    <property type="match status" value="1"/>
</dbReference>
<feature type="compositionally biased region" description="Pro residues" evidence="6">
    <location>
        <begin position="1348"/>
        <end position="1370"/>
    </location>
</feature>
<feature type="compositionally biased region" description="Basic and acidic residues" evidence="6">
    <location>
        <begin position="439"/>
        <end position="452"/>
    </location>
</feature>
<reference evidence="12 13" key="1">
    <citation type="submission" date="2019-09" db="EMBL/GenBank/DDBJ databases">
        <title>Draft genome of the ectomycorrhizal ascomycete Sphaerosporella brunnea.</title>
        <authorList>
            <consortium name="DOE Joint Genome Institute"/>
            <person name="Benucci G.M."/>
            <person name="Marozzi G."/>
            <person name="Antonielli L."/>
            <person name="Sanchez S."/>
            <person name="Marco P."/>
            <person name="Wang X."/>
            <person name="Falini L.B."/>
            <person name="Barry K."/>
            <person name="Haridas S."/>
            <person name="Lipzen A."/>
            <person name="Labutti K."/>
            <person name="Grigoriev I.V."/>
            <person name="Murat C."/>
            <person name="Martin F."/>
            <person name="Albertini E."/>
            <person name="Donnini D."/>
            <person name="Bonito G."/>
        </authorList>
    </citation>
    <scope>NUCLEOTIDE SEQUENCE [LARGE SCALE GENOMIC DNA]</scope>
    <source>
        <strain evidence="12 13">Sb_GMNB300</strain>
    </source>
</reference>
<evidence type="ECO:0000256" key="5">
    <source>
        <dbReference type="PROSITE-ProRule" id="PRU00146"/>
    </source>
</evidence>
<dbReference type="Pfam" id="PF00628">
    <property type="entry name" value="PHD"/>
    <property type="match status" value="1"/>
</dbReference>
<dbReference type="FunFam" id="2.30.30.490:FF:000018">
    <property type="entry name" value="Lid2 complex component snt2"/>
    <property type="match status" value="1"/>
</dbReference>
<comment type="caution">
    <text evidence="12">The sequence shown here is derived from an EMBL/GenBank/DDBJ whole genome shotgun (WGS) entry which is preliminary data.</text>
</comment>
<evidence type="ECO:0000256" key="1">
    <source>
        <dbReference type="ARBA" id="ARBA00022723"/>
    </source>
</evidence>
<dbReference type="InParanoid" id="A0A5J5EJA6"/>
<dbReference type="InterPro" id="IPR013083">
    <property type="entry name" value="Znf_RING/FYVE/PHD"/>
</dbReference>
<dbReference type="InterPro" id="IPR001965">
    <property type="entry name" value="Znf_PHD"/>
</dbReference>
<proteinExistence type="predicted"/>
<dbReference type="PROSITE" id="PS51293">
    <property type="entry name" value="SANT"/>
    <property type="match status" value="1"/>
</dbReference>
<feature type="compositionally biased region" description="Polar residues" evidence="6">
    <location>
        <begin position="7"/>
        <end position="31"/>
    </location>
</feature>
<feature type="domain" description="PHD-type" evidence="11">
    <location>
        <begin position="916"/>
        <end position="1093"/>
    </location>
</feature>